<dbReference type="InterPro" id="IPR002401">
    <property type="entry name" value="Cyt_P450_E_grp-I"/>
</dbReference>
<dbReference type="Gene3D" id="1.10.630.10">
    <property type="entry name" value="Cytochrome P450"/>
    <property type="match status" value="1"/>
</dbReference>
<sequence length="520" mass="59251">MILYTLAPVTIALSAVFTILAAISLVLHIRRQKFRLASDLQVLPGPRGLPVLGSSHIIGRYDNPWDGFSALRKKYGDVYGVTLGSRRCVVVSSLAAMREVLVSKSKDFANRPNFLRFHAIFRGDRNFSVALCDWSPKQKTRRELAFPYMHPRSASHGVERMNSFITKELQDLISSLLTVQNQVIEPRPFILVCTANIFYQYLCNKRFEPKDPTFQKVVEIYDVVFRELFQGFAIDFMPWLKVFNKKRLQELRDKADEVTKLTETIFNEHEETLDENNPRDLVDIFLKHIKEDRKAGGKLAREDAEVTVDDLCGGHSVLGNLWLWGLYLVAGHPEVKERIQAEVFQATHNHRHPCLQDKLSLSYTEATALEVLRVVSSPIIPHVATKDTSVQGFYVPENTMVMFNTFDLNMDSDYWKEPRRFSPERFLTKEGRVLKPSYFFPFGTGKRTCLGDGLVKSTLLLGLGTIIQMFDVYLPEGADAPDLNAIPGLVVPRNEIKLIFRHRQSPVTINAKETSVCLTL</sequence>
<evidence type="ECO:0000256" key="6">
    <source>
        <dbReference type="ARBA" id="ARBA00023033"/>
    </source>
</evidence>
<keyword evidence="9" id="KW-1185">Reference proteome</keyword>
<dbReference type="PANTHER" id="PTHR24289">
    <property type="entry name" value="STEROID 17-ALPHA-HYDROXYLASE/17,20 LYASE"/>
    <property type="match status" value="1"/>
</dbReference>
<evidence type="ECO:0000256" key="5">
    <source>
        <dbReference type="ARBA" id="ARBA00023004"/>
    </source>
</evidence>
<keyword evidence="4 7" id="KW-0560">Oxidoreductase</keyword>
<evidence type="ECO:0000313" key="10">
    <source>
        <dbReference type="RefSeq" id="XP_013773645.1"/>
    </source>
</evidence>
<evidence type="ECO:0000256" key="4">
    <source>
        <dbReference type="ARBA" id="ARBA00023002"/>
    </source>
</evidence>
<dbReference type="InterPro" id="IPR036396">
    <property type="entry name" value="Cyt_P450_sf"/>
</dbReference>
<keyword evidence="6 7" id="KW-0503">Monooxygenase</keyword>
<evidence type="ECO:0000256" key="2">
    <source>
        <dbReference type="ARBA" id="ARBA00022617"/>
    </source>
</evidence>
<proteinExistence type="inferred from homology"/>
<gene>
    <name evidence="10" type="primary">LOC106458661</name>
</gene>
<dbReference type="SUPFAM" id="SSF48264">
    <property type="entry name" value="Cytochrome P450"/>
    <property type="match status" value="1"/>
</dbReference>
<dbReference type="GeneID" id="106458661"/>
<reference evidence="10" key="1">
    <citation type="submission" date="2025-08" db="UniProtKB">
        <authorList>
            <consortium name="RefSeq"/>
        </authorList>
    </citation>
    <scope>IDENTIFICATION</scope>
    <source>
        <tissue evidence="10">Muscle</tissue>
    </source>
</reference>
<keyword evidence="8" id="KW-0812">Transmembrane</keyword>
<dbReference type="Proteomes" id="UP000694941">
    <property type="component" value="Unplaced"/>
</dbReference>
<comment type="similarity">
    <text evidence="1 7">Belongs to the cytochrome P450 family.</text>
</comment>
<evidence type="ECO:0000256" key="1">
    <source>
        <dbReference type="ARBA" id="ARBA00010617"/>
    </source>
</evidence>
<keyword evidence="8" id="KW-0472">Membrane</keyword>
<feature type="transmembrane region" description="Helical" evidence="8">
    <location>
        <begin position="6"/>
        <end position="27"/>
    </location>
</feature>
<evidence type="ECO:0000256" key="7">
    <source>
        <dbReference type="RuleBase" id="RU000461"/>
    </source>
</evidence>
<keyword evidence="5 7" id="KW-0408">Iron</keyword>
<organism evidence="9 10">
    <name type="scientific">Limulus polyphemus</name>
    <name type="common">Atlantic horseshoe crab</name>
    <dbReference type="NCBI Taxonomy" id="6850"/>
    <lineage>
        <taxon>Eukaryota</taxon>
        <taxon>Metazoa</taxon>
        <taxon>Ecdysozoa</taxon>
        <taxon>Arthropoda</taxon>
        <taxon>Chelicerata</taxon>
        <taxon>Merostomata</taxon>
        <taxon>Xiphosura</taxon>
        <taxon>Limulidae</taxon>
        <taxon>Limulus</taxon>
    </lineage>
</organism>
<dbReference type="InterPro" id="IPR017972">
    <property type="entry name" value="Cyt_P450_CS"/>
</dbReference>
<dbReference type="PROSITE" id="PS00086">
    <property type="entry name" value="CYTOCHROME_P450"/>
    <property type="match status" value="1"/>
</dbReference>
<evidence type="ECO:0000313" key="9">
    <source>
        <dbReference type="Proteomes" id="UP000694941"/>
    </source>
</evidence>
<protein>
    <submittedName>
        <fullName evidence="10">Cytochrome P450 307a1-like</fullName>
    </submittedName>
</protein>
<accession>A0ABM1B2U0</accession>
<dbReference type="InterPro" id="IPR001128">
    <property type="entry name" value="Cyt_P450"/>
</dbReference>
<dbReference type="RefSeq" id="XP_013773645.1">
    <property type="nucleotide sequence ID" value="XM_013918191.1"/>
</dbReference>
<keyword evidence="3 7" id="KW-0479">Metal-binding</keyword>
<keyword evidence="2 7" id="KW-0349">Heme</keyword>
<dbReference type="PRINTS" id="PR00463">
    <property type="entry name" value="EP450I"/>
</dbReference>
<keyword evidence="8" id="KW-1133">Transmembrane helix</keyword>
<dbReference type="Pfam" id="PF00067">
    <property type="entry name" value="p450"/>
    <property type="match status" value="1"/>
</dbReference>
<name>A0ABM1B2U0_LIMPO</name>
<evidence type="ECO:0000256" key="8">
    <source>
        <dbReference type="SAM" id="Phobius"/>
    </source>
</evidence>
<dbReference type="PANTHER" id="PTHR24289:SF1">
    <property type="entry name" value="STEROID 17-ALPHA-HYDROXYLASE_17,20 LYASE"/>
    <property type="match status" value="1"/>
</dbReference>
<evidence type="ECO:0000256" key="3">
    <source>
        <dbReference type="ARBA" id="ARBA00022723"/>
    </source>
</evidence>